<evidence type="ECO:0000313" key="2">
    <source>
        <dbReference type="Proteomes" id="UP000283634"/>
    </source>
</evidence>
<keyword evidence="2" id="KW-1185">Reference proteome</keyword>
<comment type="caution">
    <text evidence="1">The sequence shown here is derived from an EMBL/GenBank/DDBJ whole genome shotgun (WGS) entry which is preliminary data.</text>
</comment>
<accession>A0A422P183</accession>
<organism evidence="1 2">
    <name type="scientific">Trypanosoma rangeli</name>
    <dbReference type="NCBI Taxonomy" id="5698"/>
    <lineage>
        <taxon>Eukaryota</taxon>
        <taxon>Discoba</taxon>
        <taxon>Euglenozoa</taxon>
        <taxon>Kinetoplastea</taxon>
        <taxon>Metakinetoplastina</taxon>
        <taxon>Trypanosomatida</taxon>
        <taxon>Trypanosomatidae</taxon>
        <taxon>Trypanosoma</taxon>
        <taxon>Herpetosoma</taxon>
    </lineage>
</organism>
<dbReference type="AlphaFoldDB" id="A0A422P183"/>
<sequence length="109" mass="12376">MINVNFQDENESESSLLFDSSDVFVEQQWQTSYFNDSFTCTMEGRATSSATARFSCGLLGYVDAANCTGARPSRTSFGKYCKSSVTGNPETKKKWGRFGCWCKRWGWWN</sequence>
<protein>
    <submittedName>
        <fullName evidence="1">Uncharacterized protein</fullName>
    </submittedName>
</protein>
<dbReference type="EMBL" id="MKGL01000017">
    <property type="protein sequence ID" value="RNF11468.1"/>
    <property type="molecule type" value="Genomic_DNA"/>
</dbReference>
<name>A0A422P183_TRYRA</name>
<gene>
    <name evidence="1" type="ORF">TraAM80_00914</name>
</gene>
<dbReference type="GeneID" id="40324847"/>
<proteinExistence type="predicted"/>
<dbReference type="RefSeq" id="XP_029242196.1">
    <property type="nucleotide sequence ID" value="XM_029377972.1"/>
</dbReference>
<dbReference type="Proteomes" id="UP000283634">
    <property type="component" value="Unassembled WGS sequence"/>
</dbReference>
<evidence type="ECO:0000313" key="1">
    <source>
        <dbReference type="EMBL" id="RNF11468.1"/>
    </source>
</evidence>
<reference evidence="1 2" key="1">
    <citation type="journal article" date="2018" name="BMC Genomics">
        <title>Genomic comparison of Trypanosoma conorhini and Trypanosoma rangeli to Trypanosoma cruzi strains of high and low virulence.</title>
        <authorList>
            <person name="Bradwell K.R."/>
            <person name="Koparde V.N."/>
            <person name="Matveyev A.V."/>
            <person name="Serrano M.G."/>
            <person name="Alves J.M."/>
            <person name="Parikh H."/>
            <person name="Huang B."/>
            <person name="Lee V."/>
            <person name="Espinosa-Alvarez O."/>
            <person name="Ortiz P.A."/>
            <person name="Costa-Martins A.G."/>
            <person name="Teixeira M.M."/>
            <person name="Buck G.A."/>
        </authorList>
    </citation>
    <scope>NUCLEOTIDE SEQUENCE [LARGE SCALE GENOMIC DNA]</scope>
    <source>
        <strain evidence="1 2">AM80</strain>
    </source>
</reference>